<evidence type="ECO:0000256" key="1">
    <source>
        <dbReference type="SAM" id="SignalP"/>
    </source>
</evidence>
<gene>
    <name evidence="3" type="ORF">BN1086_00707</name>
</gene>
<dbReference type="InterPro" id="IPR050263">
    <property type="entry name" value="Bact_Fimbrial_Adh_Pro"/>
</dbReference>
<dbReference type="InterPro" id="IPR000259">
    <property type="entry name" value="Adhesion_dom_fimbrial"/>
</dbReference>
<organism evidence="3">
    <name type="scientific">Citrobacter koseri</name>
    <name type="common">Citrobacter diversus</name>
    <dbReference type="NCBI Taxonomy" id="545"/>
    <lineage>
        <taxon>Bacteria</taxon>
        <taxon>Pseudomonadati</taxon>
        <taxon>Pseudomonadota</taxon>
        <taxon>Gammaproteobacteria</taxon>
        <taxon>Enterobacterales</taxon>
        <taxon>Enterobacteriaceae</taxon>
        <taxon>Citrobacter</taxon>
    </lineage>
</organism>
<feature type="signal peptide" evidence="1">
    <location>
        <begin position="1"/>
        <end position="22"/>
    </location>
</feature>
<dbReference type="GO" id="GO:0009289">
    <property type="term" value="C:pilus"/>
    <property type="evidence" value="ECO:0007669"/>
    <property type="project" value="InterPro"/>
</dbReference>
<dbReference type="GO" id="GO:0043709">
    <property type="term" value="P:cell adhesion involved in single-species biofilm formation"/>
    <property type="evidence" value="ECO:0007669"/>
    <property type="project" value="TreeGrafter"/>
</dbReference>
<dbReference type="AlphaFoldDB" id="A0A078LFA9"/>
<evidence type="ECO:0000313" key="3">
    <source>
        <dbReference type="EMBL" id="CDZ82628.1"/>
    </source>
</evidence>
<dbReference type="InterPro" id="IPR036937">
    <property type="entry name" value="Adhesion_dom_fimbrial_sf"/>
</dbReference>
<dbReference type="Pfam" id="PF00419">
    <property type="entry name" value="Fimbrial"/>
    <property type="match status" value="1"/>
</dbReference>
<feature type="chain" id="PRO_5001741156" evidence="1">
    <location>
        <begin position="23"/>
        <end position="180"/>
    </location>
</feature>
<proteinExistence type="predicted"/>
<protein>
    <submittedName>
        <fullName evidence="3">Major fimbrial subunit</fullName>
    </submittedName>
</protein>
<dbReference type="SUPFAM" id="SSF49401">
    <property type="entry name" value="Bacterial adhesins"/>
    <property type="match status" value="1"/>
</dbReference>
<dbReference type="Gene3D" id="2.60.40.1090">
    <property type="entry name" value="Fimbrial-type adhesion domain"/>
    <property type="match status" value="1"/>
</dbReference>
<name>A0A078LFA9_CITKO</name>
<reference evidence="3" key="1">
    <citation type="submission" date="2014-06" db="EMBL/GenBank/DDBJ databases">
        <authorList>
            <person name="Urmite Genomes Urmite Genomes"/>
        </authorList>
    </citation>
    <scope>NUCLEOTIDE SEQUENCE</scope>
</reference>
<sequence>MKRSIIAASVLSAIFMSAGVFAADAESADYGELIITGKVVGTTCKFVGDATAKIDMNQVGVDRLNILNAGGVYDGYSNSTITPLKVECTGDNAPRITFSRSQFDSSHTSVTRNTASNNGAGFSVYYKGNKVNADNGISLDKSDDGKYELSFSARYANLAGQNNVTAGEVSSSLTLTVVTD</sequence>
<dbReference type="PATRIC" id="fig|545.12.peg.710"/>
<keyword evidence="1" id="KW-0732">Signal</keyword>
<dbReference type="EMBL" id="LK931336">
    <property type="protein sequence ID" value="CDZ82628.1"/>
    <property type="molecule type" value="Genomic_DNA"/>
</dbReference>
<dbReference type="NCBIfam" id="NF011766">
    <property type="entry name" value="PRK15220.1"/>
    <property type="match status" value="1"/>
</dbReference>
<dbReference type="PANTHER" id="PTHR33420:SF32">
    <property type="entry name" value="FIMBRIAL-LIKE PROTEIN"/>
    <property type="match status" value="1"/>
</dbReference>
<feature type="domain" description="Fimbrial-type adhesion" evidence="2">
    <location>
        <begin position="35"/>
        <end position="177"/>
    </location>
</feature>
<dbReference type="RefSeq" id="WP_200075630.1">
    <property type="nucleotide sequence ID" value="NZ_JADVIJ010000002.1"/>
</dbReference>
<evidence type="ECO:0000259" key="2">
    <source>
        <dbReference type="Pfam" id="PF00419"/>
    </source>
</evidence>
<accession>A0A078LFA9</accession>
<dbReference type="PANTHER" id="PTHR33420">
    <property type="entry name" value="FIMBRIAL SUBUNIT ELFA-RELATED"/>
    <property type="match status" value="1"/>
</dbReference>
<dbReference type="InterPro" id="IPR008966">
    <property type="entry name" value="Adhesion_dom_sf"/>
</dbReference>